<feature type="disulfide bond" description="Redox-active" evidence="11">
    <location>
        <begin position="395"/>
        <end position="398"/>
    </location>
</feature>
<dbReference type="AlphaFoldDB" id="A0A9N9SC56"/>
<dbReference type="GO" id="GO:0034976">
    <property type="term" value="P:response to endoplasmic reticulum stress"/>
    <property type="evidence" value="ECO:0007669"/>
    <property type="project" value="TreeGrafter"/>
</dbReference>
<dbReference type="InterPro" id="IPR005788">
    <property type="entry name" value="PDI_thioredoxin-like_dom"/>
</dbReference>
<dbReference type="PROSITE" id="PS51352">
    <property type="entry name" value="THIOREDOXIN_2"/>
    <property type="match status" value="2"/>
</dbReference>
<proteinExistence type="inferred from homology"/>
<dbReference type="FunFam" id="3.40.30.10:FF:000045">
    <property type="entry name" value="Disulfide-isomerase A3"/>
    <property type="match status" value="1"/>
</dbReference>
<evidence type="ECO:0000256" key="4">
    <source>
        <dbReference type="ARBA" id="ARBA00012723"/>
    </source>
</evidence>
<evidence type="ECO:0000256" key="10">
    <source>
        <dbReference type="ARBA" id="ARBA00023284"/>
    </source>
</evidence>
<evidence type="ECO:0000256" key="12">
    <source>
        <dbReference type="RuleBase" id="RU004208"/>
    </source>
</evidence>
<keyword evidence="10 11" id="KW-0676">Redox-active center</keyword>
<keyword evidence="5 13" id="KW-0732">Signal</keyword>
<dbReference type="PANTHER" id="PTHR18929:SF132">
    <property type="entry name" value="PROTEIN DISULFIDE-ISOMERASE A3"/>
    <property type="match status" value="1"/>
</dbReference>
<protein>
    <recommendedName>
        <fullName evidence="4 13">Protein disulfide-isomerase</fullName>
        <ecNumber evidence="4 13">5.3.4.1</ecNumber>
    </recommendedName>
</protein>
<name>A0A9N9SC56_PHACE</name>
<dbReference type="Gene3D" id="3.40.30.10">
    <property type="entry name" value="Glutaredoxin"/>
    <property type="match status" value="4"/>
</dbReference>
<dbReference type="InterPro" id="IPR005792">
    <property type="entry name" value="Prot_disulphide_isomerase"/>
</dbReference>
<accession>A0A9N9SC56</accession>
<evidence type="ECO:0000256" key="6">
    <source>
        <dbReference type="ARBA" id="ARBA00022737"/>
    </source>
</evidence>
<dbReference type="NCBIfam" id="TIGR01126">
    <property type="entry name" value="pdi_dom"/>
    <property type="match status" value="2"/>
</dbReference>
<dbReference type="Pfam" id="PF00085">
    <property type="entry name" value="Thioredoxin"/>
    <property type="match status" value="2"/>
</dbReference>
<evidence type="ECO:0000313" key="15">
    <source>
        <dbReference type="EMBL" id="CAG9817020.1"/>
    </source>
</evidence>
<dbReference type="OrthoDB" id="427280at2759"/>
<evidence type="ECO:0000256" key="3">
    <source>
        <dbReference type="ARBA" id="ARBA00006347"/>
    </source>
</evidence>
<dbReference type="EC" id="5.3.4.1" evidence="4 13"/>
<dbReference type="InterPro" id="IPR013766">
    <property type="entry name" value="Thioredoxin_domain"/>
</dbReference>
<dbReference type="Pfam" id="PF13848">
    <property type="entry name" value="Thioredoxin_6"/>
    <property type="match status" value="1"/>
</dbReference>
<sequence length="492" mass="55787">MYLLKILTLCLLCYTCSAREEDVLDLVDSDFNSRLAEHETALVMFYAPWCGHCKKLKPEFAKAAEDLIRNDPPVALIKVDCTEGGKDTCSEYSVTGYPTLKIFRNGELSQDYNGPREASGIVKYMKAQVGPSSKELKNADDLKKLLAAEKESTVVGFFEKESDLKVAFLKIADKLREKVKFAHTSSKDLLKAQGVSDGIVLFRPEYLKNKFEDSSVKYQGTANSEEINKFITEHFHGLAGIRKSDNRAEFENPLVVAYYSVDYVKNPKGTNYWRNRILKVAKEFQGRVKFAISPKDEFQHELNEYGLDYVKDDKPVITARNAKNEKFILKEEFSVEALEVFVNDILDGNLEAYIKSEPIPESNNEAVVVAVAKNFDDVVINNGRDTLIEFYAPWCGHCKRLEPKYTEAAEKLKDEDVALVKMDATANDVPFGFEVRGFPTLFWLPRDSKDRPVPFEGGRDTEDIIKYIAKHATNELRGYDRSGNTKSDKTEL</sequence>
<keyword evidence="6" id="KW-0677">Repeat</keyword>
<dbReference type="SUPFAM" id="SSF52833">
    <property type="entry name" value="Thioredoxin-like"/>
    <property type="match status" value="4"/>
</dbReference>
<dbReference type="CDD" id="cd02997">
    <property type="entry name" value="PDI_a_PDIR"/>
    <property type="match status" value="1"/>
</dbReference>
<evidence type="ECO:0000256" key="7">
    <source>
        <dbReference type="ARBA" id="ARBA00022824"/>
    </source>
</evidence>
<keyword evidence="9 13" id="KW-0413">Isomerase</keyword>
<keyword evidence="8 11" id="KW-1015">Disulfide bond</keyword>
<evidence type="ECO:0000256" key="13">
    <source>
        <dbReference type="RuleBase" id="RU361130"/>
    </source>
</evidence>
<dbReference type="Proteomes" id="UP001153737">
    <property type="component" value="Chromosome 14"/>
</dbReference>
<feature type="domain" description="Thioredoxin" evidence="14">
    <location>
        <begin position="15"/>
        <end position="130"/>
    </location>
</feature>
<evidence type="ECO:0000256" key="9">
    <source>
        <dbReference type="ARBA" id="ARBA00023235"/>
    </source>
</evidence>
<dbReference type="GO" id="GO:0003756">
    <property type="term" value="F:protein disulfide isomerase activity"/>
    <property type="evidence" value="ECO:0007669"/>
    <property type="project" value="UniProtKB-EC"/>
</dbReference>
<comment type="catalytic activity">
    <reaction evidence="1 13">
        <text>Catalyzes the rearrangement of -S-S- bonds in proteins.</text>
        <dbReference type="EC" id="5.3.4.1"/>
    </reaction>
</comment>
<evidence type="ECO:0000256" key="11">
    <source>
        <dbReference type="PIRSR" id="PIRSR605792-51"/>
    </source>
</evidence>
<feature type="domain" description="Thioredoxin" evidence="14">
    <location>
        <begin position="329"/>
        <end position="473"/>
    </location>
</feature>
<feature type="chain" id="PRO_5040543551" description="Protein disulfide-isomerase" evidence="13">
    <location>
        <begin position="19"/>
        <end position="492"/>
    </location>
</feature>
<evidence type="ECO:0000256" key="5">
    <source>
        <dbReference type="ARBA" id="ARBA00022729"/>
    </source>
</evidence>
<evidence type="ECO:0000256" key="2">
    <source>
        <dbReference type="ARBA" id="ARBA00004319"/>
    </source>
</evidence>
<evidence type="ECO:0000256" key="1">
    <source>
        <dbReference type="ARBA" id="ARBA00001182"/>
    </source>
</evidence>
<gene>
    <name evidence="15" type="ORF">PHAECO_LOCUS4564</name>
</gene>
<dbReference type="PANTHER" id="PTHR18929">
    <property type="entry name" value="PROTEIN DISULFIDE ISOMERASE"/>
    <property type="match status" value="1"/>
</dbReference>
<dbReference type="FunFam" id="3.40.30.10:FF:000303">
    <property type="entry name" value="Protein disulfide-isomerase"/>
    <property type="match status" value="1"/>
</dbReference>
<dbReference type="PRINTS" id="PR00421">
    <property type="entry name" value="THIOREDOXIN"/>
</dbReference>
<feature type="disulfide bond" description="Redox-active" evidence="11">
    <location>
        <begin position="50"/>
        <end position="53"/>
    </location>
</feature>
<comment type="subcellular location">
    <subcellularLocation>
        <location evidence="2">Endoplasmic reticulum lumen</location>
    </subcellularLocation>
</comment>
<evidence type="ECO:0000259" key="14">
    <source>
        <dbReference type="PROSITE" id="PS51352"/>
    </source>
</evidence>
<keyword evidence="7" id="KW-0256">Endoplasmic reticulum</keyword>
<evidence type="ECO:0000256" key="8">
    <source>
        <dbReference type="ARBA" id="ARBA00023157"/>
    </source>
</evidence>
<dbReference type="FunFam" id="3.40.30.10:FF:000017">
    <property type="entry name" value="Protein disulfide-isomerase A4"/>
    <property type="match status" value="1"/>
</dbReference>
<dbReference type="GO" id="GO:0005788">
    <property type="term" value="C:endoplasmic reticulum lumen"/>
    <property type="evidence" value="ECO:0007669"/>
    <property type="project" value="UniProtKB-SubCell"/>
</dbReference>
<dbReference type="GO" id="GO:0006457">
    <property type="term" value="P:protein folding"/>
    <property type="evidence" value="ECO:0007669"/>
    <property type="project" value="TreeGrafter"/>
</dbReference>
<dbReference type="InterPro" id="IPR017937">
    <property type="entry name" value="Thioredoxin_CS"/>
</dbReference>
<dbReference type="CDD" id="cd03073">
    <property type="entry name" value="PDI_b'_ERp72_ERp57"/>
    <property type="match status" value="1"/>
</dbReference>
<dbReference type="EMBL" id="OU896720">
    <property type="protein sequence ID" value="CAG9817020.1"/>
    <property type="molecule type" value="Genomic_DNA"/>
</dbReference>
<dbReference type="FunFam" id="3.40.30.10:FF:000077">
    <property type="entry name" value="Protein disulfide-isomerase"/>
    <property type="match status" value="1"/>
</dbReference>
<dbReference type="InterPro" id="IPR036249">
    <property type="entry name" value="Thioredoxin-like_sf"/>
</dbReference>
<reference evidence="15" key="2">
    <citation type="submission" date="2022-10" db="EMBL/GenBank/DDBJ databases">
        <authorList>
            <consortium name="ENA_rothamsted_submissions"/>
            <consortium name="culmorum"/>
            <person name="King R."/>
        </authorList>
    </citation>
    <scope>NUCLEOTIDE SEQUENCE</scope>
</reference>
<feature type="signal peptide" evidence="13">
    <location>
        <begin position="1"/>
        <end position="18"/>
    </location>
</feature>
<dbReference type="InterPro" id="IPR046374">
    <property type="entry name" value="PDI_a_PDIR"/>
</dbReference>
<keyword evidence="16" id="KW-1185">Reference proteome</keyword>
<dbReference type="PROSITE" id="PS00194">
    <property type="entry name" value="THIOREDOXIN_1"/>
    <property type="match status" value="2"/>
</dbReference>
<dbReference type="CDD" id="cd02995">
    <property type="entry name" value="PDI_a_PDI_a'_C"/>
    <property type="match status" value="1"/>
</dbReference>
<dbReference type="NCBIfam" id="TIGR01130">
    <property type="entry name" value="ER_PDI_fam"/>
    <property type="match status" value="1"/>
</dbReference>
<reference evidence="15" key="1">
    <citation type="submission" date="2022-01" db="EMBL/GenBank/DDBJ databases">
        <authorList>
            <person name="King R."/>
        </authorList>
    </citation>
    <scope>NUCLEOTIDE SEQUENCE</scope>
</reference>
<evidence type="ECO:0000313" key="16">
    <source>
        <dbReference type="Proteomes" id="UP001153737"/>
    </source>
</evidence>
<organism evidence="15 16">
    <name type="scientific">Phaedon cochleariae</name>
    <name type="common">Mustard beetle</name>
    <dbReference type="NCBI Taxonomy" id="80249"/>
    <lineage>
        <taxon>Eukaryota</taxon>
        <taxon>Metazoa</taxon>
        <taxon>Ecdysozoa</taxon>
        <taxon>Arthropoda</taxon>
        <taxon>Hexapoda</taxon>
        <taxon>Insecta</taxon>
        <taxon>Pterygota</taxon>
        <taxon>Neoptera</taxon>
        <taxon>Endopterygota</taxon>
        <taxon>Coleoptera</taxon>
        <taxon>Polyphaga</taxon>
        <taxon>Cucujiformia</taxon>
        <taxon>Chrysomeloidea</taxon>
        <taxon>Chrysomelidae</taxon>
        <taxon>Chrysomelinae</taxon>
        <taxon>Chrysomelini</taxon>
        <taxon>Phaedon</taxon>
    </lineage>
</organism>
<comment type="similarity">
    <text evidence="3 12">Belongs to the protein disulfide isomerase family.</text>
</comment>